<gene>
    <name evidence="1" type="ORF">D3Z39_06480</name>
</gene>
<evidence type="ECO:0008006" key="3">
    <source>
        <dbReference type="Google" id="ProtNLM"/>
    </source>
</evidence>
<dbReference type="EMBL" id="QXWZ01000008">
    <property type="protein sequence ID" value="NBI78515.1"/>
    <property type="molecule type" value="Genomic_DNA"/>
</dbReference>
<comment type="caution">
    <text evidence="1">The sequence shown here is derived from an EMBL/GenBank/DDBJ whole genome shotgun (WGS) entry which is preliminary data.</text>
</comment>
<proteinExistence type="predicted"/>
<accession>A0A845RI65</accession>
<reference evidence="1 2" key="1">
    <citation type="submission" date="2018-08" db="EMBL/GenBank/DDBJ databases">
        <title>Murine metabolic-syndrome-specific gut microbial biobank.</title>
        <authorList>
            <person name="Liu C."/>
        </authorList>
    </citation>
    <scope>NUCLEOTIDE SEQUENCE [LARGE SCALE GENOMIC DNA]</scope>
    <source>
        <strain evidence="1 2">X69</strain>
    </source>
</reference>
<sequence length="210" mass="24262">MCTAANLNTERFIPAGTSPAGFLFRVRGKIFLNFKYKSITTFTFWAVFAKILLYQRRVVRPAMDQELDYALFGKRGGSRRKALHITQRALASMLDCTPTHISTDVALRYREVAEQVNEEAYKAVIHRLSALETAIERLDFYLGQLDKAQVEVLRGYYFERRTWREMQEGKELAVKTLRKMRDTAVVSLTEQYALLFSLSVITEGEKELFP</sequence>
<evidence type="ECO:0000313" key="1">
    <source>
        <dbReference type="EMBL" id="NBI78515.1"/>
    </source>
</evidence>
<evidence type="ECO:0000313" key="2">
    <source>
        <dbReference type="Proteomes" id="UP000446348"/>
    </source>
</evidence>
<organism evidence="1 2">
    <name type="scientific">Anaerotruncus colihominis</name>
    <dbReference type="NCBI Taxonomy" id="169435"/>
    <lineage>
        <taxon>Bacteria</taxon>
        <taxon>Bacillati</taxon>
        <taxon>Bacillota</taxon>
        <taxon>Clostridia</taxon>
        <taxon>Eubacteriales</taxon>
        <taxon>Oscillospiraceae</taxon>
        <taxon>Anaerotruncus</taxon>
    </lineage>
</organism>
<dbReference type="Proteomes" id="UP000446348">
    <property type="component" value="Unassembled WGS sequence"/>
</dbReference>
<name>A0A845RI65_9FIRM</name>
<dbReference type="AlphaFoldDB" id="A0A845RI65"/>
<protein>
    <recommendedName>
        <fullName evidence="3">RNA polymerase sigma-70 region 4 domain-containing protein</fullName>
    </recommendedName>
</protein>